<dbReference type="Proteomes" id="UP000182241">
    <property type="component" value="Unassembled WGS sequence"/>
</dbReference>
<dbReference type="RefSeq" id="WP_068742090.1">
    <property type="nucleotide sequence ID" value="NZ_FNSA01000003.1"/>
</dbReference>
<feature type="region of interest" description="Disordered" evidence="1">
    <location>
        <begin position="51"/>
        <end position="151"/>
    </location>
</feature>
<feature type="compositionally biased region" description="Acidic residues" evidence="1">
    <location>
        <begin position="91"/>
        <end position="116"/>
    </location>
</feature>
<feature type="transmembrane region" description="Helical" evidence="2">
    <location>
        <begin position="27"/>
        <end position="45"/>
    </location>
</feature>
<gene>
    <name evidence="3" type="ORF">SAMN04489793_2327</name>
</gene>
<evidence type="ECO:0000313" key="3">
    <source>
        <dbReference type="EMBL" id="SEC45179.1"/>
    </source>
</evidence>
<accession>A0A1H4SM44</accession>
<dbReference type="AlphaFoldDB" id="A0A1H4SM44"/>
<evidence type="ECO:0000256" key="1">
    <source>
        <dbReference type="SAM" id="MobiDB-lite"/>
    </source>
</evidence>
<organism evidence="3 4">
    <name type="scientific">Tsukamurella tyrosinosolvens</name>
    <dbReference type="NCBI Taxonomy" id="57704"/>
    <lineage>
        <taxon>Bacteria</taxon>
        <taxon>Bacillati</taxon>
        <taxon>Actinomycetota</taxon>
        <taxon>Actinomycetes</taxon>
        <taxon>Mycobacteriales</taxon>
        <taxon>Tsukamurellaceae</taxon>
        <taxon>Tsukamurella</taxon>
    </lineage>
</organism>
<reference evidence="4" key="1">
    <citation type="submission" date="2016-10" db="EMBL/GenBank/DDBJ databases">
        <authorList>
            <person name="Varghese N."/>
            <person name="Submissions S."/>
        </authorList>
    </citation>
    <scope>NUCLEOTIDE SEQUENCE [LARGE SCALE GENOMIC DNA]</scope>
    <source>
        <strain evidence="4">DSM 44234</strain>
    </source>
</reference>
<keyword evidence="2" id="KW-0812">Transmembrane</keyword>
<evidence type="ECO:0000256" key="2">
    <source>
        <dbReference type="SAM" id="Phobius"/>
    </source>
</evidence>
<protein>
    <submittedName>
        <fullName evidence="3">Uncharacterized protein</fullName>
    </submittedName>
</protein>
<evidence type="ECO:0000313" key="4">
    <source>
        <dbReference type="Proteomes" id="UP000182241"/>
    </source>
</evidence>
<sequence>MALIVAAIATAFIDAIPVEVTIGLCALGVIAGLVGVPLYIAHLLAGWRSPQSSKAATGSVADAAPVDTGTAEPAASAVVEPDSAQARPEPEPEPEPESEPEPEPDVEAEAEPEPQAEPEPAAIEGEGDETREASAEPPPARCSCHGLPVSG</sequence>
<dbReference type="EMBL" id="FNSA01000003">
    <property type="protein sequence ID" value="SEC45179.1"/>
    <property type="molecule type" value="Genomic_DNA"/>
</dbReference>
<keyword evidence="2" id="KW-1133">Transmembrane helix</keyword>
<keyword evidence="2" id="KW-0472">Membrane</keyword>
<keyword evidence="4" id="KW-1185">Reference proteome</keyword>
<proteinExistence type="predicted"/>
<name>A0A1H4SM44_TSUTY</name>